<feature type="compositionally biased region" description="Basic residues" evidence="1">
    <location>
        <begin position="330"/>
        <end position="342"/>
    </location>
</feature>
<feature type="region of interest" description="Disordered" evidence="1">
    <location>
        <begin position="274"/>
        <end position="342"/>
    </location>
</feature>
<evidence type="ECO:0000256" key="1">
    <source>
        <dbReference type="SAM" id="MobiDB-lite"/>
    </source>
</evidence>
<feature type="compositionally biased region" description="Polar residues" evidence="1">
    <location>
        <begin position="307"/>
        <end position="317"/>
    </location>
</feature>
<dbReference type="EMBL" id="CAJVCH010014107">
    <property type="protein sequence ID" value="CAG7677357.1"/>
    <property type="molecule type" value="Genomic_DNA"/>
</dbReference>
<organism evidence="2 3">
    <name type="scientific">Allacma fusca</name>
    <dbReference type="NCBI Taxonomy" id="39272"/>
    <lineage>
        <taxon>Eukaryota</taxon>
        <taxon>Metazoa</taxon>
        <taxon>Ecdysozoa</taxon>
        <taxon>Arthropoda</taxon>
        <taxon>Hexapoda</taxon>
        <taxon>Collembola</taxon>
        <taxon>Symphypleona</taxon>
        <taxon>Sminthuridae</taxon>
        <taxon>Allacma</taxon>
    </lineage>
</organism>
<proteinExistence type="predicted"/>
<dbReference type="AlphaFoldDB" id="A0A8J2JF39"/>
<gene>
    <name evidence="2" type="ORF">AFUS01_LOCUS2459</name>
</gene>
<feature type="region of interest" description="Disordered" evidence="1">
    <location>
        <begin position="1"/>
        <end position="47"/>
    </location>
</feature>
<sequence length="342" mass="38181">MSEVEPRRKKRKRESKGGSESRDREEVETRQNYSRSSNGVAGYSLRRLDPKKFQPGFLDSVEEDPNGVGDVHLKAEDIEEESNRVWILQCPANVNLGKLIGGKKINLGGTTQLELELESSACEAKQYEAVGLINSGETGKPTSMMALLPDESGELKLVAAPINGYIMIRESLEELPVPKLLPNPKPHHTLPEGIKERHPIYGADFTKVFQEIASRSNNKQKKKKKKRRVNGDDDLIDTPQKLSEIETPHKSKKSKLNGSIPASPILIKTESFTPKKKKRTVDHHTDGTNYHGLLNGHRTFSEELKPSFSSSLNSNTGAIPEDGETDIVKKRSKKSKRKLETD</sequence>
<evidence type="ECO:0000313" key="2">
    <source>
        <dbReference type="EMBL" id="CAG7677357.1"/>
    </source>
</evidence>
<feature type="region of interest" description="Disordered" evidence="1">
    <location>
        <begin position="215"/>
        <end position="261"/>
    </location>
</feature>
<feature type="compositionally biased region" description="Basic residues" evidence="1">
    <location>
        <begin position="218"/>
        <end position="228"/>
    </location>
</feature>
<reference evidence="2" key="1">
    <citation type="submission" date="2021-06" db="EMBL/GenBank/DDBJ databases">
        <authorList>
            <person name="Hodson N. C."/>
            <person name="Mongue J. A."/>
            <person name="Jaron S. K."/>
        </authorList>
    </citation>
    <scope>NUCLEOTIDE SEQUENCE</scope>
</reference>
<feature type="compositionally biased region" description="Basic and acidic residues" evidence="1">
    <location>
        <begin position="15"/>
        <end position="29"/>
    </location>
</feature>
<comment type="caution">
    <text evidence="2">The sequence shown here is derived from an EMBL/GenBank/DDBJ whole genome shotgun (WGS) entry which is preliminary data.</text>
</comment>
<protein>
    <submittedName>
        <fullName evidence="2">Uncharacterized protein</fullName>
    </submittedName>
</protein>
<dbReference type="Proteomes" id="UP000708208">
    <property type="component" value="Unassembled WGS sequence"/>
</dbReference>
<keyword evidence="3" id="KW-1185">Reference proteome</keyword>
<name>A0A8J2JF39_9HEXA</name>
<evidence type="ECO:0000313" key="3">
    <source>
        <dbReference type="Proteomes" id="UP000708208"/>
    </source>
</evidence>
<accession>A0A8J2JF39</accession>
<feature type="compositionally biased region" description="Polar residues" evidence="1">
    <location>
        <begin position="30"/>
        <end position="39"/>
    </location>
</feature>